<evidence type="ECO:0000313" key="9">
    <source>
        <dbReference type="Proteomes" id="UP000463224"/>
    </source>
</evidence>
<dbReference type="PANTHER" id="PTHR35007">
    <property type="entry name" value="INTEGRAL MEMBRANE PROTEIN-RELATED"/>
    <property type="match status" value="1"/>
</dbReference>
<protein>
    <submittedName>
        <fullName evidence="8">Type II secretion system F family protein</fullName>
    </submittedName>
</protein>
<dbReference type="AlphaFoldDB" id="A0A844QE42"/>
<dbReference type="RefSeq" id="WP_156713212.1">
    <property type="nucleotide sequence ID" value="NZ_WPHG01000003.1"/>
</dbReference>
<evidence type="ECO:0000313" key="8">
    <source>
        <dbReference type="EMBL" id="MVA98256.1"/>
    </source>
</evidence>
<evidence type="ECO:0000256" key="1">
    <source>
        <dbReference type="ARBA" id="ARBA00004651"/>
    </source>
</evidence>
<dbReference type="InterPro" id="IPR018076">
    <property type="entry name" value="T2SS_GspF_dom"/>
</dbReference>
<feature type="transmembrane region" description="Helical" evidence="6">
    <location>
        <begin position="12"/>
        <end position="35"/>
    </location>
</feature>
<reference evidence="8 9" key="1">
    <citation type="submission" date="2019-12" db="EMBL/GenBank/DDBJ databases">
        <title>Nitratireductor arenosus sp. nov., Isolated from sea sand, Jeju island, South Korea.</title>
        <authorList>
            <person name="Kim W."/>
        </authorList>
    </citation>
    <scope>NUCLEOTIDE SEQUENCE [LARGE SCALE GENOMIC DNA]</scope>
    <source>
        <strain evidence="8 9">CAU 1489</strain>
    </source>
</reference>
<dbReference type="PANTHER" id="PTHR35007:SF2">
    <property type="entry name" value="PILUS ASSEMBLE PROTEIN"/>
    <property type="match status" value="1"/>
</dbReference>
<proteinExistence type="predicted"/>
<sequence>MTDQIVNAIFEPAFLVGLLVAVAVFATVFTAMPALGGNELKTRMKTVALERDELRAKQRARLAAEADRRRKGLREEHSRGMRDIVERLDLKRALVDQATLSKLRMAGFRGENPLTRFLFFRLVLPMVGLILGGLYIFVLGGMADQPMLVKIFVVIATAYAGFYAPIIYVNNRATKRKQSIQKAWPDALDLMLICVESGMSIEAAFRRVAEEIGTQSVELAEEFVLTNAELSFLQERRQAYENLASRTGLDAVKSVSQALIQAERYGTPVAHALRVLAQESREMRMNAAEKKAAALPPKLTVPMILFFLPVLFAVILGPAIMQFSEQGVFGEKKQSSSER</sequence>
<accession>A0A844QE42</accession>
<keyword evidence="9" id="KW-1185">Reference proteome</keyword>
<evidence type="ECO:0000256" key="4">
    <source>
        <dbReference type="ARBA" id="ARBA00022989"/>
    </source>
</evidence>
<keyword evidence="2" id="KW-1003">Cell membrane</keyword>
<feature type="transmembrane region" description="Helical" evidence="6">
    <location>
        <begin position="299"/>
        <end position="321"/>
    </location>
</feature>
<organism evidence="8 9">
    <name type="scientific">Nitratireductor arenosus</name>
    <dbReference type="NCBI Taxonomy" id="2682096"/>
    <lineage>
        <taxon>Bacteria</taxon>
        <taxon>Pseudomonadati</taxon>
        <taxon>Pseudomonadota</taxon>
        <taxon>Alphaproteobacteria</taxon>
        <taxon>Hyphomicrobiales</taxon>
        <taxon>Phyllobacteriaceae</taxon>
        <taxon>Nitratireductor</taxon>
    </lineage>
</organism>
<evidence type="ECO:0000256" key="5">
    <source>
        <dbReference type="ARBA" id="ARBA00023136"/>
    </source>
</evidence>
<keyword evidence="4 6" id="KW-1133">Transmembrane helix</keyword>
<evidence type="ECO:0000256" key="2">
    <source>
        <dbReference type="ARBA" id="ARBA00022475"/>
    </source>
</evidence>
<name>A0A844QE42_9HYPH</name>
<keyword evidence="5 6" id="KW-0472">Membrane</keyword>
<feature type="domain" description="Type II secretion system protein GspF" evidence="7">
    <location>
        <begin position="188"/>
        <end position="316"/>
    </location>
</feature>
<dbReference type="GO" id="GO:0005886">
    <property type="term" value="C:plasma membrane"/>
    <property type="evidence" value="ECO:0007669"/>
    <property type="project" value="UniProtKB-SubCell"/>
</dbReference>
<dbReference type="Pfam" id="PF00482">
    <property type="entry name" value="T2SSF"/>
    <property type="match status" value="1"/>
</dbReference>
<comment type="caution">
    <text evidence="8">The sequence shown here is derived from an EMBL/GenBank/DDBJ whole genome shotgun (WGS) entry which is preliminary data.</text>
</comment>
<evidence type="ECO:0000256" key="6">
    <source>
        <dbReference type="SAM" id="Phobius"/>
    </source>
</evidence>
<feature type="transmembrane region" description="Helical" evidence="6">
    <location>
        <begin position="147"/>
        <end position="169"/>
    </location>
</feature>
<comment type="subcellular location">
    <subcellularLocation>
        <location evidence="1">Cell membrane</location>
        <topology evidence="1">Multi-pass membrane protein</topology>
    </subcellularLocation>
</comment>
<gene>
    <name evidence="8" type="ORF">GN330_13475</name>
</gene>
<keyword evidence="3 6" id="KW-0812">Transmembrane</keyword>
<feature type="transmembrane region" description="Helical" evidence="6">
    <location>
        <begin position="118"/>
        <end position="141"/>
    </location>
</feature>
<dbReference type="EMBL" id="WPHG01000003">
    <property type="protein sequence ID" value="MVA98256.1"/>
    <property type="molecule type" value="Genomic_DNA"/>
</dbReference>
<evidence type="ECO:0000259" key="7">
    <source>
        <dbReference type="Pfam" id="PF00482"/>
    </source>
</evidence>
<evidence type="ECO:0000256" key="3">
    <source>
        <dbReference type="ARBA" id="ARBA00022692"/>
    </source>
</evidence>
<dbReference type="Proteomes" id="UP000463224">
    <property type="component" value="Unassembled WGS sequence"/>
</dbReference>